<dbReference type="EMBL" id="JAXIOK010000022">
    <property type="protein sequence ID" value="KAK4744294.1"/>
    <property type="molecule type" value="Genomic_DNA"/>
</dbReference>
<dbReference type="InterPro" id="IPR036749">
    <property type="entry name" value="Expansin_CBD_sf"/>
</dbReference>
<dbReference type="Gene3D" id="2.60.40.760">
    <property type="entry name" value="Expansin, cellulose-binding-like domain"/>
    <property type="match status" value="1"/>
</dbReference>
<evidence type="ECO:0000313" key="2">
    <source>
        <dbReference type="EMBL" id="KAK4744294.1"/>
    </source>
</evidence>
<evidence type="ECO:0000313" key="3">
    <source>
        <dbReference type="Proteomes" id="UP001345219"/>
    </source>
</evidence>
<sequence>MVLISNVGGGGDLKAVSVRGSMARTWAAINRNWGANWQSSIDLQGQGLSFRLNLVDGRTMDFFMLSRLRGPSARPTHRLGSSHDRGRGRNKKEHLDYCFLL</sequence>
<dbReference type="InterPro" id="IPR007117">
    <property type="entry name" value="Expansin_CBD"/>
</dbReference>
<protein>
    <recommendedName>
        <fullName evidence="1">Expansin-like CBD domain-containing protein</fullName>
    </recommendedName>
</protein>
<reference evidence="2 3" key="1">
    <citation type="journal article" date="2023" name="Hortic Res">
        <title>Pangenome of water caltrop reveals structural variations and asymmetric subgenome divergence after allopolyploidization.</title>
        <authorList>
            <person name="Zhang X."/>
            <person name="Chen Y."/>
            <person name="Wang L."/>
            <person name="Yuan Y."/>
            <person name="Fang M."/>
            <person name="Shi L."/>
            <person name="Lu R."/>
            <person name="Comes H.P."/>
            <person name="Ma Y."/>
            <person name="Chen Y."/>
            <person name="Huang G."/>
            <person name="Zhou Y."/>
            <person name="Zheng Z."/>
            <person name="Qiu Y."/>
        </authorList>
    </citation>
    <scope>NUCLEOTIDE SEQUENCE [LARGE SCALE GENOMIC DNA]</scope>
    <source>
        <tissue evidence="2">Roots</tissue>
    </source>
</reference>
<comment type="caution">
    <text evidence="2">The sequence shown here is derived from an EMBL/GenBank/DDBJ whole genome shotgun (WGS) entry which is preliminary data.</text>
</comment>
<evidence type="ECO:0000259" key="1">
    <source>
        <dbReference type="PROSITE" id="PS50843"/>
    </source>
</evidence>
<accession>A0AAN7JHR1</accession>
<dbReference type="SUPFAM" id="SSF49590">
    <property type="entry name" value="PHL pollen allergen"/>
    <property type="match status" value="1"/>
</dbReference>
<dbReference type="Proteomes" id="UP001345219">
    <property type="component" value="Chromosome 9"/>
</dbReference>
<organism evidence="2 3">
    <name type="scientific">Trapa incisa</name>
    <dbReference type="NCBI Taxonomy" id="236973"/>
    <lineage>
        <taxon>Eukaryota</taxon>
        <taxon>Viridiplantae</taxon>
        <taxon>Streptophyta</taxon>
        <taxon>Embryophyta</taxon>
        <taxon>Tracheophyta</taxon>
        <taxon>Spermatophyta</taxon>
        <taxon>Magnoliopsida</taxon>
        <taxon>eudicotyledons</taxon>
        <taxon>Gunneridae</taxon>
        <taxon>Pentapetalae</taxon>
        <taxon>rosids</taxon>
        <taxon>malvids</taxon>
        <taxon>Myrtales</taxon>
        <taxon>Lythraceae</taxon>
        <taxon>Trapa</taxon>
    </lineage>
</organism>
<keyword evidence="3" id="KW-1185">Reference proteome</keyword>
<proteinExistence type="predicted"/>
<dbReference type="Pfam" id="PF01357">
    <property type="entry name" value="Expansin_C"/>
    <property type="match status" value="1"/>
</dbReference>
<dbReference type="PANTHER" id="PTHR31867">
    <property type="entry name" value="EXPANSIN-A15"/>
    <property type="match status" value="1"/>
</dbReference>
<name>A0AAN7JHR1_9MYRT</name>
<dbReference type="PROSITE" id="PS50843">
    <property type="entry name" value="EXPANSIN_CBD"/>
    <property type="match status" value="1"/>
</dbReference>
<dbReference type="InterPro" id="IPR002963">
    <property type="entry name" value="Expansin"/>
</dbReference>
<dbReference type="AlphaFoldDB" id="A0AAN7JHR1"/>
<feature type="domain" description="Expansin-like CBD" evidence="1">
    <location>
        <begin position="1"/>
        <end position="60"/>
    </location>
</feature>
<dbReference type="GO" id="GO:0009664">
    <property type="term" value="P:plant-type cell wall organization"/>
    <property type="evidence" value="ECO:0007669"/>
    <property type="project" value="InterPro"/>
</dbReference>
<gene>
    <name evidence="2" type="ORF">SAY87_010606</name>
</gene>